<name>D6Y912_THEBD</name>
<sequence length="393" mass="43505">MTMKALIIGGGIAGPVAALALRRAGIDSEIYEEYDRGAEGVGAFLTLAVNGLEALRVLNLYDLVRDLGVDTPIMEITNGRGRRLAVFEQPSRTIKRADLYRVLRDEAVRAGVPIHYGKRLTSASPTLHGVRAYFADGTQAEGDLLIGADGLRSRTRMLIDPEAPRARYVGLLNTGGFADGVTVPGRPGVNHFIFGRRCFFGYLIHPDDGQVWWFANPPSRREPSREELAEISPQRWRALLLDLFEGDEGPMQDIIRATETIPAPWITYDFPSVPKWYTERMIIIGDAAHATSPASGQGASMAIEDAVVLAKCLRDADRPVDAFAAFERLRRSRVERIVAQGKRNGNGKAPGIVGAFFRDLILPVVMRQMAKRDSLAWMYDYRIDWDERVVPAA</sequence>
<protein>
    <submittedName>
        <fullName evidence="4">Monooxygenase FAD-binding protein</fullName>
    </submittedName>
</protein>
<dbReference type="KEGG" id="tbi:Tbis_3284"/>
<dbReference type="AlphaFoldDB" id="D6Y912"/>
<evidence type="ECO:0000256" key="2">
    <source>
        <dbReference type="ARBA" id="ARBA00023033"/>
    </source>
</evidence>
<dbReference type="InterPro" id="IPR036188">
    <property type="entry name" value="FAD/NAD-bd_sf"/>
</dbReference>
<dbReference type="Pfam" id="PF01494">
    <property type="entry name" value="FAD_binding_3"/>
    <property type="match status" value="1"/>
</dbReference>
<keyword evidence="5" id="KW-1185">Reference proteome</keyword>
<dbReference type="STRING" id="469371.Tbis_3284"/>
<accession>D6Y912</accession>
<dbReference type="PANTHER" id="PTHR13789">
    <property type="entry name" value="MONOOXYGENASE"/>
    <property type="match status" value="1"/>
</dbReference>
<dbReference type="OrthoDB" id="9782160at2"/>
<dbReference type="InterPro" id="IPR002938">
    <property type="entry name" value="FAD-bd"/>
</dbReference>
<feature type="domain" description="FAD-binding" evidence="3">
    <location>
        <begin position="3"/>
        <end position="316"/>
    </location>
</feature>
<dbReference type="EMBL" id="CP001874">
    <property type="protein sequence ID" value="ADG89974.1"/>
    <property type="molecule type" value="Genomic_DNA"/>
</dbReference>
<evidence type="ECO:0000313" key="5">
    <source>
        <dbReference type="Proteomes" id="UP000006640"/>
    </source>
</evidence>
<dbReference type="SUPFAM" id="SSF51905">
    <property type="entry name" value="FAD/NAD(P)-binding domain"/>
    <property type="match status" value="1"/>
</dbReference>
<proteinExistence type="predicted"/>
<dbReference type="PANTHER" id="PTHR13789:SF309">
    <property type="entry name" value="PUTATIVE (AFU_ORTHOLOGUE AFUA_6G14510)-RELATED"/>
    <property type="match status" value="1"/>
</dbReference>
<dbReference type="Gene3D" id="3.50.50.60">
    <property type="entry name" value="FAD/NAD(P)-binding domain"/>
    <property type="match status" value="1"/>
</dbReference>
<dbReference type="GO" id="GO:0071949">
    <property type="term" value="F:FAD binding"/>
    <property type="evidence" value="ECO:0007669"/>
    <property type="project" value="InterPro"/>
</dbReference>
<evidence type="ECO:0000259" key="3">
    <source>
        <dbReference type="Pfam" id="PF01494"/>
    </source>
</evidence>
<dbReference type="InterPro" id="IPR050493">
    <property type="entry name" value="FAD-dep_Monooxygenase_BioMet"/>
</dbReference>
<dbReference type="HOGENOM" id="CLU_009665_19_5_11"/>
<dbReference type="RefSeq" id="WP_013133507.1">
    <property type="nucleotide sequence ID" value="NC_014165.1"/>
</dbReference>
<dbReference type="PRINTS" id="PR00420">
    <property type="entry name" value="RNGMNOXGNASE"/>
</dbReference>
<evidence type="ECO:0000313" key="4">
    <source>
        <dbReference type="EMBL" id="ADG89974.1"/>
    </source>
</evidence>
<gene>
    <name evidence="4" type="ordered locus">Tbis_3284</name>
</gene>
<dbReference type="eggNOG" id="COG0654">
    <property type="taxonomic scope" value="Bacteria"/>
</dbReference>
<dbReference type="GO" id="GO:0004497">
    <property type="term" value="F:monooxygenase activity"/>
    <property type="evidence" value="ECO:0007669"/>
    <property type="project" value="UniProtKB-KW"/>
</dbReference>
<keyword evidence="1" id="KW-0560">Oxidoreductase</keyword>
<keyword evidence="2 4" id="KW-0503">Monooxygenase</keyword>
<dbReference type="Proteomes" id="UP000006640">
    <property type="component" value="Chromosome"/>
</dbReference>
<evidence type="ECO:0000256" key="1">
    <source>
        <dbReference type="ARBA" id="ARBA00023002"/>
    </source>
</evidence>
<organism evidence="4 5">
    <name type="scientific">Thermobispora bispora (strain ATCC 19993 / DSM 43833 / CBS 139.67 / JCM 10125 / KCTC 9307 / NBRC 14880 / R51)</name>
    <dbReference type="NCBI Taxonomy" id="469371"/>
    <lineage>
        <taxon>Bacteria</taxon>
        <taxon>Bacillati</taxon>
        <taxon>Actinomycetota</taxon>
        <taxon>Actinomycetes</taxon>
        <taxon>Streptosporangiales</taxon>
        <taxon>Streptosporangiaceae</taxon>
        <taxon>Thermobispora</taxon>
    </lineage>
</organism>
<reference evidence="4 5" key="1">
    <citation type="submission" date="2010-01" db="EMBL/GenBank/DDBJ databases">
        <title>The complete genome of Thermobispora bispora DSM 43833.</title>
        <authorList>
            <consortium name="US DOE Joint Genome Institute (JGI-PGF)"/>
            <person name="Lucas S."/>
            <person name="Copeland A."/>
            <person name="Lapidus A."/>
            <person name="Glavina del Rio T."/>
            <person name="Dalin E."/>
            <person name="Tice H."/>
            <person name="Bruce D."/>
            <person name="Goodwin L."/>
            <person name="Pitluck S."/>
            <person name="Kyrpides N."/>
            <person name="Mavromatis K."/>
            <person name="Ivanova N."/>
            <person name="Mikhailova N."/>
            <person name="Chertkov O."/>
            <person name="Brettin T."/>
            <person name="Detter J.C."/>
            <person name="Han C."/>
            <person name="Larimer F."/>
            <person name="Land M."/>
            <person name="Hauser L."/>
            <person name="Markowitz V."/>
            <person name="Cheng J.-F."/>
            <person name="Hugenholtz P."/>
            <person name="Woyke T."/>
            <person name="Wu D."/>
            <person name="Jando M."/>
            <person name="Schneider S."/>
            <person name="Klenk H.-P."/>
            <person name="Eisen J.A."/>
        </authorList>
    </citation>
    <scope>NUCLEOTIDE SEQUENCE [LARGE SCALE GENOMIC DNA]</scope>
    <source>
        <strain evidence="5">ATCC 19993 / DSM 43833 / CBS 139.67 / JCM 10125 / KCTC 9307 / NBRC 14880 / R51</strain>
    </source>
</reference>